<accession>A0AAV5A883</accession>
<dbReference type="Gene3D" id="3.40.50.1820">
    <property type="entry name" value="alpha/beta hydrolase"/>
    <property type="match status" value="1"/>
</dbReference>
<comment type="catalytic activity">
    <reaction evidence="8">
        <text>a 4-O-methyl-alpha-D-glucuronosyl ester derivative + H2O = 4-O-methyl-alpha-D-glucuronate derivative + an alcohol + H(+)</text>
        <dbReference type="Rhea" id="RHEA:67452"/>
        <dbReference type="ChEBI" id="CHEBI:15377"/>
        <dbReference type="ChEBI" id="CHEBI:15378"/>
        <dbReference type="ChEBI" id="CHEBI:30879"/>
        <dbReference type="ChEBI" id="CHEBI:171667"/>
        <dbReference type="ChEBI" id="CHEBI:171668"/>
        <dbReference type="EC" id="3.1.1.117"/>
    </reaction>
    <physiologicalReaction direction="left-to-right" evidence="8">
        <dbReference type="Rhea" id="RHEA:67453"/>
    </physiologicalReaction>
</comment>
<evidence type="ECO:0000256" key="2">
    <source>
        <dbReference type="ARBA" id="ARBA00010092"/>
    </source>
</evidence>
<dbReference type="Pfam" id="PF22244">
    <property type="entry name" value="GCE_fung"/>
    <property type="match status" value="1"/>
</dbReference>
<keyword evidence="3" id="KW-0719">Serine esterase</keyword>
<dbReference type="GO" id="GO:0052689">
    <property type="term" value="F:carboxylic ester hydrolase activity"/>
    <property type="evidence" value="ECO:0007669"/>
    <property type="project" value="UniProtKB-KW"/>
</dbReference>
<evidence type="ECO:0000256" key="3">
    <source>
        <dbReference type="ARBA" id="ARBA00022487"/>
    </source>
</evidence>
<dbReference type="InterPro" id="IPR029058">
    <property type="entry name" value="AB_hydrolase_fold"/>
</dbReference>
<evidence type="ECO:0000256" key="8">
    <source>
        <dbReference type="ARBA" id="ARBA00024511"/>
    </source>
</evidence>
<evidence type="ECO:0000256" key="9">
    <source>
        <dbReference type="ARBA" id="ARBA00026105"/>
    </source>
</evidence>
<evidence type="ECO:0000256" key="5">
    <source>
        <dbReference type="ARBA" id="ARBA00022729"/>
    </source>
</evidence>
<gene>
    <name evidence="12" type="ORF">Clacol_003083</name>
</gene>
<keyword evidence="7" id="KW-0439">Lignin degradation</keyword>
<evidence type="ECO:0000256" key="4">
    <source>
        <dbReference type="ARBA" id="ARBA00022525"/>
    </source>
</evidence>
<dbReference type="EMBL" id="BPWL01000003">
    <property type="protein sequence ID" value="GJJ08863.1"/>
    <property type="molecule type" value="Genomic_DNA"/>
</dbReference>
<protein>
    <recommendedName>
        <fullName evidence="9">(4-O-methyl)-D-glucuronate--lignin esterase</fullName>
        <ecNumber evidence="9">3.1.1.117</ecNumber>
    </recommendedName>
</protein>
<dbReference type="GO" id="GO:0046274">
    <property type="term" value="P:lignin catabolic process"/>
    <property type="evidence" value="ECO:0007669"/>
    <property type="project" value="UniProtKB-KW"/>
</dbReference>
<evidence type="ECO:0000259" key="11">
    <source>
        <dbReference type="Pfam" id="PF22244"/>
    </source>
</evidence>
<keyword evidence="5 10" id="KW-0732">Signal</keyword>
<keyword evidence="6" id="KW-0378">Hydrolase</keyword>
<feature type="signal peptide" evidence="10">
    <location>
        <begin position="1"/>
        <end position="20"/>
    </location>
</feature>
<reference evidence="12" key="1">
    <citation type="submission" date="2021-10" db="EMBL/GenBank/DDBJ databases">
        <title>De novo Genome Assembly of Clathrus columnatus (Basidiomycota, Fungi) Using Illumina and Nanopore Sequence Data.</title>
        <authorList>
            <person name="Ogiso-Tanaka E."/>
            <person name="Itagaki H."/>
            <person name="Hosoya T."/>
            <person name="Hosaka K."/>
        </authorList>
    </citation>
    <scope>NUCLEOTIDE SEQUENCE</scope>
    <source>
        <strain evidence="12">MO-923</strain>
    </source>
</reference>
<keyword evidence="13" id="KW-1185">Reference proteome</keyword>
<evidence type="ECO:0000256" key="6">
    <source>
        <dbReference type="ARBA" id="ARBA00022801"/>
    </source>
</evidence>
<evidence type="ECO:0000256" key="10">
    <source>
        <dbReference type="SAM" id="SignalP"/>
    </source>
</evidence>
<dbReference type="EC" id="3.1.1.117" evidence="9"/>
<evidence type="ECO:0000313" key="13">
    <source>
        <dbReference type="Proteomes" id="UP001050691"/>
    </source>
</evidence>
<dbReference type="SUPFAM" id="SSF53474">
    <property type="entry name" value="alpha/beta-Hydrolases"/>
    <property type="match status" value="1"/>
</dbReference>
<comment type="subcellular location">
    <subcellularLocation>
        <location evidence="1">Secreted</location>
    </subcellularLocation>
</comment>
<dbReference type="Proteomes" id="UP001050691">
    <property type="component" value="Unassembled WGS sequence"/>
</dbReference>
<comment type="caution">
    <text evidence="12">The sequence shown here is derived from an EMBL/GenBank/DDBJ whole genome shotgun (WGS) entry which is preliminary data.</text>
</comment>
<comment type="similarity">
    <text evidence="2">Belongs to the carbohydrate esterase 15 (CE15) family.</text>
</comment>
<name>A0AAV5A883_9AGAM</name>
<keyword evidence="4" id="KW-0964">Secreted</keyword>
<sequence>MAFKHSFAALLLLLPAFSHGAKVPSLPPARASCSVLPEHLPLKNVSTLPDPFTFLNGEKVRNLDDFACRQAEVNALFQRMELGTLPPRPEKITSTFTNNNNLTINVSNEGKSISFNMPVQFPTTGDGPFPVMIGVGGASIPIPSNVALINFNNDDMAQQNSESSRGIGKFFDLYGVNATASSMTAWAWAISRIIDVLEDTPGHLNLDLDRIGVTGCSRDGKGALVAGAFDPRILLTIPQESGSGGAGCWRISDVMWNEGIDTQTAMEIVQENDWFSVGFEQYVNTTSLLPFDHHMLAGLVAPRPLFVIDNTDYVWLGPESVWGCMSTAHKVYEALQIPDVMGVSQIGNHSHCDFPSDQQAQLSAFFDKFFFGDTKANTSVLETDGANGANEFVESQWVDWAIPRLA</sequence>
<feature type="chain" id="PRO_5043338257" description="(4-O-methyl)-D-glucuronate--lignin esterase" evidence="10">
    <location>
        <begin position="21"/>
        <end position="406"/>
    </location>
</feature>
<dbReference type="InterPro" id="IPR054579">
    <property type="entry name" value="GCE-like_dom"/>
</dbReference>
<feature type="domain" description="4-O-methyl-glucuronoyl methylesterase-like" evidence="11">
    <location>
        <begin position="104"/>
        <end position="335"/>
    </location>
</feature>
<evidence type="ECO:0000256" key="1">
    <source>
        <dbReference type="ARBA" id="ARBA00004613"/>
    </source>
</evidence>
<dbReference type="AlphaFoldDB" id="A0AAV5A883"/>
<evidence type="ECO:0000313" key="12">
    <source>
        <dbReference type="EMBL" id="GJJ08863.1"/>
    </source>
</evidence>
<evidence type="ECO:0000256" key="7">
    <source>
        <dbReference type="ARBA" id="ARBA00023185"/>
    </source>
</evidence>
<organism evidence="12 13">
    <name type="scientific">Clathrus columnatus</name>
    <dbReference type="NCBI Taxonomy" id="1419009"/>
    <lineage>
        <taxon>Eukaryota</taxon>
        <taxon>Fungi</taxon>
        <taxon>Dikarya</taxon>
        <taxon>Basidiomycota</taxon>
        <taxon>Agaricomycotina</taxon>
        <taxon>Agaricomycetes</taxon>
        <taxon>Phallomycetidae</taxon>
        <taxon>Phallales</taxon>
        <taxon>Clathraceae</taxon>
        <taxon>Clathrus</taxon>
    </lineage>
</organism>
<proteinExistence type="inferred from homology"/>
<dbReference type="GO" id="GO:0005576">
    <property type="term" value="C:extracellular region"/>
    <property type="evidence" value="ECO:0007669"/>
    <property type="project" value="UniProtKB-SubCell"/>
</dbReference>